<proteinExistence type="predicted"/>
<sequence>MPDLTLNRSGTKKCNHESEDKRDIRERVLEDFPPFANSGIQEECLKCHQSVPITVLKDDLANCKYGNDDRDEDRPPVKKFKTLDGRSNLQEEDSMAFEFCSKYTAYYLFTHSADDDQWPELAQIVRPDDPEDKQACVKAIISDSALANWFLYYRIQQFVKVYCVAVLAARLLDEI</sequence>
<dbReference type="InParanoid" id="A0A1X7TTN5"/>
<protein>
    <submittedName>
        <fullName evidence="2">Uncharacterized protein</fullName>
    </submittedName>
</protein>
<evidence type="ECO:0000256" key="1">
    <source>
        <dbReference type="SAM" id="MobiDB-lite"/>
    </source>
</evidence>
<evidence type="ECO:0000313" key="2">
    <source>
        <dbReference type="EnsemblMetazoa" id="Aqu2.1.18388_001"/>
    </source>
</evidence>
<dbReference type="EnsemblMetazoa" id="Aqu2.1.18388_001">
    <property type="protein sequence ID" value="Aqu2.1.18388_001"/>
    <property type="gene ID" value="Aqu2.1.18388"/>
</dbReference>
<organism evidence="2">
    <name type="scientific">Amphimedon queenslandica</name>
    <name type="common">Sponge</name>
    <dbReference type="NCBI Taxonomy" id="400682"/>
    <lineage>
        <taxon>Eukaryota</taxon>
        <taxon>Metazoa</taxon>
        <taxon>Porifera</taxon>
        <taxon>Demospongiae</taxon>
        <taxon>Heteroscleromorpha</taxon>
        <taxon>Haplosclerida</taxon>
        <taxon>Niphatidae</taxon>
        <taxon>Amphimedon</taxon>
    </lineage>
</organism>
<feature type="region of interest" description="Disordered" evidence="1">
    <location>
        <begin position="1"/>
        <end position="21"/>
    </location>
</feature>
<dbReference type="AlphaFoldDB" id="A0A1X7TTN5"/>
<reference evidence="2" key="1">
    <citation type="submission" date="2017-05" db="UniProtKB">
        <authorList>
            <consortium name="EnsemblMetazoa"/>
        </authorList>
    </citation>
    <scope>IDENTIFICATION</scope>
</reference>
<accession>A0A1X7TTN5</accession>
<name>A0A1X7TTN5_AMPQE</name>